<keyword evidence="3" id="KW-1185">Reference proteome</keyword>
<reference evidence="2 3" key="2">
    <citation type="submission" date="2024-07" db="EMBL/GenBank/DDBJ databases">
        <authorList>
            <person name="Akdeniz Z."/>
        </authorList>
    </citation>
    <scope>NUCLEOTIDE SEQUENCE [LARGE SCALE GENOMIC DNA]</scope>
</reference>
<evidence type="ECO:0000313" key="3">
    <source>
        <dbReference type="Proteomes" id="UP001642409"/>
    </source>
</evidence>
<accession>A0AA86PNM3</accession>
<evidence type="ECO:0000313" key="2">
    <source>
        <dbReference type="EMBL" id="CAL6041019.1"/>
    </source>
</evidence>
<dbReference type="EMBL" id="CATOUU010000714">
    <property type="protein sequence ID" value="CAI9943334.1"/>
    <property type="molecule type" value="Genomic_DNA"/>
</dbReference>
<dbReference type="AlphaFoldDB" id="A0AA86PNM3"/>
<name>A0AA86PNM3_9EUKA</name>
<gene>
    <name evidence="1" type="ORF">HINF_LOCUS30979</name>
    <name evidence="2" type="ORF">HINF_LOCUS38672</name>
</gene>
<dbReference type="EMBL" id="CAXDID020000147">
    <property type="protein sequence ID" value="CAL6041019.1"/>
    <property type="molecule type" value="Genomic_DNA"/>
</dbReference>
<proteinExistence type="predicted"/>
<sequence>MLFLLSLQACYLNPEVELDDGKLEVEFLDVCDPKKTQLIVQLQLENLEGQFVKVVKVKKNGEVETKMCCKAFLPINDKCMGFLDQIQENVKGKLIIKRLDGSNEETIDVVVILDD</sequence>
<reference evidence="1" key="1">
    <citation type="submission" date="2023-06" db="EMBL/GenBank/DDBJ databases">
        <authorList>
            <person name="Kurt Z."/>
        </authorList>
    </citation>
    <scope>NUCLEOTIDE SEQUENCE</scope>
</reference>
<protein>
    <submittedName>
        <fullName evidence="2">Hypothetical_protein</fullName>
    </submittedName>
</protein>
<organism evidence="1">
    <name type="scientific">Hexamita inflata</name>
    <dbReference type="NCBI Taxonomy" id="28002"/>
    <lineage>
        <taxon>Eukaryota</taxon>
        <taxon>Metamonada</taxon>
        <taxon>Diplomonadida</taxon>
        <taxon>Hexamitidae</taxon>
        <taxon>Hexamitinae</taxon>
        <taxon>Hexamita</taxon>
    </lineage>
</organism>
<dbReference type="Proteomes" id="UP001642409">
    <property type="component" value="Unassembled WGS sequence"/>
</dbReference>
<evidence type="ECO:0000313" key="1">
    <source>
        <dbReference type="EMBL" id="CAI9943334.1"/>
    </source>
</evidence>
<comment type="caution">
    <text evidence="1">The sequence shown here is derived from an EMBL/GenBank/DDBJ whole genome shotgun (WGS) entry which is preliminary data.</text>
</comment>